<dbReference type="VEuPathDB" id="VectorBase:ASTEI20_031745"/>
<dbReference type="VEuPathDB" id="VectorBase:ASTE002752"/>
<name>A0A182YPM1_ANOST</name>
<dbReference type="VEuPathDB" id="VectorBase:ASTEI10407"/>
<organism evidence="1 2">
    <name type="scientific">Anopheles stephensi</name>
    <name type="common">Indo-Pakistan malaria mosquito</name>
    <dbReference type="NCBI Taxonomy" id="30069"/>
    <lineage>
        <taxon>Eukaryota</taxon>
        <taxon>Metazoa</taxon>
        <taxon>Ecdysozoa</taxon>
        <taxon>Arthropoda</taxon>
        <taxon>Hexapoda</taxon>
        <taxon>Insecta</taxon>
        <taxon>Pterygota</taxon>
        <taxon>Neoptera</taxon>
        <taxon>Endopterygota</taxon>
        <taxon>Diptera</taxon>
        <taxon>Nematocera</taxon>
        <taxon>Culicoidea</taxon>
        <taxon>Culicidae</taxon>
        <taxon>Anophelinae</taxon>
        <taxon>Anopheles</taxon>
    </lineage>
</organism>
<reference evidence="1" key="2">
    <citation type="submission" date="2020-05" db="UniProtKB">
        <authorList>
            <consortium name="EnsemblMetazoa"/>
        </authorList>
    </citation>
    <scope>IDENTIFICATION</scope>
    <source>
        <strain evidence="1">Indian</strain>
    </source>
</reference>
<reference evidence="2" key="1">
    <citation type="journal article" date="2014" name="Genome Biol.">
        <title>Genome analysis of a major urban malaria vector mosquito, Anopheles stephensi.</title>
        <authorList>
            <person name="Jiang X."/>
            <person name="Peery A."/>
            <person name="Hall A.B."/>
            <person name="Sharma A."/>
            <person name="Chen X.G."/>
            <person name="Waterhouse R.M."/>
            <person name="Komissarov A."/>
            <person name="Riehle M.M."/>
            <person name="Shouche Y."/>
            <person name="Sharakhova M.V."/>
            <person name="Lawson D."/>
            <person name="Pakpour N."/>
            <person name="Arensburger P."/>
            <person name="Davidson V.L."/>
            <person name="Eiglmeier K."/>
            <person name="Emrich S."/>
            <person name="George P."/>
            <person name="Kennedy R.C."/>
            <person name="Mane S.P."/>
            <person name="Maslen G."/>
            <person name="Oringanje C."/>
            <person name="Qi Y."/>
            <person name="Settlage R."/>
            <person name="Tojo M."/>
            <person name="Tubio J.M."/>
            <person name="Unger M.F."/>
            <person name="Wang B."/>
            <person name="Vernick K.D."/>
            <person name="Ribeiro J.M."/>
            <person name="James A.A."/>
            <person name="Michel K."/>
            <person name="Riehle M.A."/>
            <person name="Luckhart S."/>
            <person name="Sharakhov I.V."/>
            <person name="Tu Z."/>
        </authorList>
    </citation>
    <scope>NUCLEOTIDE SEQUENCE [LARGE SCALE GENOMIC DNA]</scope>
    <source>
        <strain evidence="2">Indian</strain>
    </source>
</reference>
<evidence type="ECO:0000313" key="1">
    <source>
        <dbReference type="EnsemblMetazoa" id="ASTEI10407-PA"/>
    </source>
</evidence>
<dbReference type="EnsemblMetazoa" id="ASTEI10407-RA">
    <property type="protein sequence ID" value="ASTEI10407-PA"/>
    <property type="gene ID" value="ASTEI10407"/>
</dbReference>
<keyword evidence="2" id="KW-1185">Reference proteome</keyword>
<dbReference type="AlphaFoldDB" id="A0A182YPM1"/>
<sequence length="88" mass="10134">MSLSRPLYNLLGSYLEQLFEHPLRTKALTSCVIASSANLVSTVQAGKWRGEAGGIARLYTTLVVYDLEKRVIARQIWLHDFFRFDIWM</sequence>
<proteinExistence type="predicted"/>
<dbReference type="Proteomes" id="UP000076408">
    <property type="component" value="Unassembled WGS sequence"/>
</dbReference>
<evidence type="ECO:0000313" key="2">
    <source>
        <dbReference type="Proteomes" id="UP000076408"/>
    </source>
</evidence>
<dbReference type="STRING" id="30069.A0A182YPM1"/>
<protein>
    <submittedName>
        <fullName evidence="1">Uncharacterized protein</fullName>
    </submittedName>
</protein>
<accession>A0A182YPM1</accession>